<dbReference type="eggNOG" id="COG1112">
    <property type="taxonomic scope" value="Bacteria"/>
</dbReference>
<feature type="domain" description="DNA2/NAM7 helicase helicase" evidence="1">
    <location>
        <begin position="931"/>
        <end position="977"/>
    </location>
</feature>
<evidence type="ECO:0000313" key="4">
    <source>
        <dbReference type="Proteomes" id="UP000006073"/>
    </source>
</evidence>
<name>S2DXR4_INDAL</name>
<dbReference type="Pfam" id="PF13086">
    <property type="entry name" value="AAA_11"/>
    <property type="match status" value="2"/>
</dbReference>
<dbReference type="InterPro" id="IPR041677">
    <property type="entry name" value="DNA2/NAM7_AAA_11"/>
</dbReference>
<dbReference type="EC" id="6.2.1.3" evidence="3"/>
<protein>
    <submittedName>
        <fullName evidence="3">Long-chain-fatty-acid--CoA ligase</fullName>
        <ecNumber evidence="3">6.2.1.3</ecNumber>
    </submittedName>
</protein>
<dbReference type="EMBL" id="ALWO02000031">
    <property type="protein sequence ID" value="EOZ96926.1"/>
    <property type="molecule type" value="Genomic_DNA"/>
</dbReference>
<dbReference type="InterPro" id="IPR045055">
    <property type="entry name" value="DNA2/NAM7-like"/>
</dbReference>
<dbReference type="Pfam" id="PF13195">
    <property type="entry name" value="DUF4011"/>
    <property type="match status" value="1"/>
</dbReference>
<evidence type="ECO:0000313" key="3">
    <source>
        <dbReference type="EMBL" id="EOZ96926.1"/>
    </source>
</evidence>
<dbReference type="PANTHER" id="PTHR10887">
    <property type="entry name" value="DNA2/NAM7 HELICASE FAMILY"/>
    <property type="match status" value="1"/>
</dbReference>
<evidence type="ECO:0000259" key="2">
    <source>
        <dbReference type="Pfam" id="PF13087"/>
    </source>
</evidence>
<reference evidence="3 4" key="1">
    <citation type="journal article" date="2013" name="Genome Announc.">
        <title>Draft Genome Sequence of Indibacter alkaliphilus Strain LW1T, Isolated from Lonar Lake, a Haloalkaline Lake in the Buldana District of Maharashtra, India.</title>
        <authorList>
            <person name="Singh A."/>
            <person name="Kumar Jangir P."/>
            <person name="Sharma R."/>
            <person name="Singh A."/>
            <person name="Kumar Pinnaka A."/>
            <person name="Shivaji S."/>
        </authorList>
    </citation>
    <scope>NUCLEOTIDE SEQUENCE [LARGE SCALE GENOMIC DNA]</scope>
    <source>
        <strain evidence="4">CCUG 57479 / KCTC 22604 / LW1</strain>
    </source>
</reference>
<dbReference type="Pfam" id="PF13087">
    <property type="entry name" value="AAA_12"/>
    <property type="match status" value="1"/>
</dbReference>
<organism evidence="3 4">
    <name type="scientific">Indibacter alkaliphilus (strain CCUG 57479 / KCTC 22604 / LW1)</name>
    <dbReference type="NCBI Taxonomy" id="1189612"/>
    <lineage>
        <taxon>Bacteria</taxon>
        <taxon>Pseudomonadati</taxon>
        <taxon>Bacteroidota</taxon>
        <taxon>Cytophagia</taxon>
        <taxon>Cytophagales</taxon>
        <taxon>Cyclobacteriaceae</taxon>
    </lineage>
</organism>
<dbReference type="RefSeq" id="WP_009034458.1">
    <property type="nucleotide sequence ID" value="NZ_ALWO02000031.1"/>
</dbReference>
<dbReference type="PANTHER" id="PTHR10887:SF530">
    <property type="entry name" value="SUPERFAMILY I DNA HELICASES"/>
    <property type="match status" value="1"/>
</dbReference>
<comment type="caution">
    <text evidence="3">The sequence shown here is derived from an EMBL/GenBank/DDBJ whole genome shotgun (WGS) entry which is preliminary data.</text>
</comment>
<sequence>MTLKETLQIYLNRLVDLSSRNRSIYLYKLLSSQMIDLKDLNFLNGSADFSIIQELLGKKKKIPLIALTDLRDEKNNLISIRLKRLQHLSKTIEGETGEKSLQLAWPFVEGKLMNGQLIRCPLIFFPVELVKEERQWILKKVSSEEPEFNRSFLLALTNAGQLDSKKIMDENPVGGFSKEAVAFRNNLYAWIKGRLPINFSQELYEDKLTRFPDVNRSLDEDRLGFGQLALKPYAVLGHFSQSAGFLIEDYEHLITQEDSADLEQLFEKYFTRESESLESAREEQMYTVFPIDASQENVLKAVRSGHSCVVEGPPGTGKSQLISNLAIDYMCRGKRVLVVSQKRAALDVVFNRLSENGFGAFLGLVHDFRGDRKGLFEKIADQIQSLERYRELNRTVDAIQLERQFSQLSRLIESHSEYFEDFRKALFNTEECDVPIKELYLSSTLEESYFDMIQHYKRLTFDKVPDFLRDFKEYGVYYRKFQQSDSFWLHRVDFSNFSGSSQNRISEILDEIVLFKSHISDYLKKGESFEPAVLFELFGNKVKFGQLIQEMRDPETKEVLIRISEVKTEEIDLLWLQNKLDTVKKLLAHEGVDWYCSDEEVEECLTLAIQYAAKNKKWWSGFDWPWERKKYQRILELLEANQLEKEEINILISKLENRQNLNHQLTLLSAKDWLELPSRPFDFTSFNHFATVHLAAVQTKLTLHEWGKTGEFIYSRIKDPVNSERSLDWLRDQVNYLESKLGQWLVYFSKIQIQHLFVQSRGKDIHALKNELPKFFDELVAFDGLRKRLGSVEIALMEKILDTYPESSFNEMVGFFLSGLKHAWIDHIEKKYPVLREISTPKALNMQEELMSAVVEKWKISRFIAELRLREKTFQELEFNRLGNLLTYRELLHQVSKKKRVWSIKKLVESFESEIFRLVPCWLCSPDTVSALFPMQQSFDLVIFDESSQCFVERGLPAMLRGKQAVIAGDSCQLQPFDLYQVRLDTDEEGLETETDSLLNLASNYFQKFWLQGHYRSSQPELIYFSNRKFYGGRLEMLSQRALLNQKIMPFQLHHVEGVWEKQQNHLEADKVVSVVRRIQSENPKDSIGIITFNFFQMELIREKLEVERQIDLERLKVKNIENVQGDEFDQVVFSTGYARNKKGKLIANFGLLSRQGGGNRLNVAITRAKKKIILVTSLNSRDFSQQQLKNEGIALLKNYFSFIERLVNGEELEHEERKLRGYESAWFLKDRLAERHKELNLNMYSASLWMDMAIRENGKYKGAILSDDDRLYGVGSAKEAFVYHPLQLKEKGWPYRFVFSRQYWMGQDFLG</sequence>
<dbReference type="InterPro" id="IPR025103">
    <property type="entry name" value="DUF4011"/>
</dbReference>
<accession>S2DXR4</accession>
<proteinExistence type="predicted"/>
<dbReference type="GO" id="GO:0004467">
    <property type="term" value="F:long-chain fatty acid-CoA ligase activity"/>
    <property type="evidence" value="ECO:0007669"/>
    <property type="project" value="UniProtKB-EC"/>
</dbReference>
<keyword evidence="4" id="KW-1185">Reference proteome</keyword>
<dbReference type="Gene3D" id="3.40.50.300">
    <property type="entry name" value="P-loop containing nucleotide triphosphate hydrolases"/>
    <property type="match status" value="3"/>
</dbReference>
<dbReference type="STRING" id="1189612.A33Q_1844"/>
<dbReference type="InterPro" id="IPR027417">
    <property type="entry name" value="P-loop_NTPase"/>
</dbReference>
<dbReference type="GO" id="GO:0004386">
    <property type="term" value="F:helicase activity"/>
    <property type="evidence" value="ECO:0007669"/>
    <property type="project" value="InterPro"/>
</dbReference>
<dbReference type="SUPFAM" id="SSF52540">
    <property type="entry name" value="P-loop containing nucleoside triphosphate hydrolases"/>
    <property type="match status" value="1"/>
</dbReference>
<dbReference type="OrthoDB" id="9757917at2"/>
<feature type="domain" description="DNA2/NAM7 helicase-like C-terminal" evidence="2">
    <location>
        <begin position="1005"/>
        <end position="1178"/>
    </location>
</feature>
<feature type="domain" description="DNA2/NAM7 helicase helicase" evidence="1">
    <location>
        <begin position="292"/>
        <end position="355"/>
    </location>
</feature>
<dbReference type="InterPro" id="IPR041679">
    <property type="entry name" value="DNA2/NAM7-like_C"/>
</dbReference>
<dbReference type="CDD" id="cd18808">
    <property type="entry name" value="SF1_C_Upf1"/>
    <property type="match status" value="1"/>
</dbReference>
<gene>
    <name evidence="3" type="ORF">A33Q_1844</name>
</gene>
<evidence type="ECO:0000259" key="1">
    <source>
        <dbReference type="Pfam" id="PF13086"/>
    </source>
</evidence>
<dbReference type="InterPro" id="IPR047187">
    <property type="entry name" value="SF1_C_Upf1"/>
</dbReference>
<dbReference type="eggNOG" id="COG1643">
    <property type="taxonomic scope" value="Bacteria"/>
</dbReference>
<keyword evidence="3" id="KW-0436">Ligase</keyword>
<dbReference type="Proteomes" id="UP000006073">
    <property type="component" value="Unassembled WGS sequence"/>
</dbReference>